<evidence type="ECO:0000313" key="2">
    <source>
        <dbReference type="Proteomes" id="UP000639643"/>
    </source>
</evidence>
<comment type="caution">
    <text evidence="1">The sequence shown here is derived from an EMBL/GenBank/DDBJ whole genome shotgun (WGS) entry which is preliminary data.</text>
</comment>
<dbReference type="AlphaFoldDB" id="A0A8H6IMZ5"/>
<dbReference type="Proteomes" id="UP000639643">
    <property type="component" value="Unassembled WGS sequence"/>
</dbReference>
<gene>
    <name evidence="1" type="ORF">CMUS01_16537</name>
</gene>
<accession>A0A8H6IMZ5</accession>
<reference evidence="1" key="1">
    <citation type="journal article" date="2020" name="Phytopathology">
        <title>Genome Sequence Resources of Colletotrichum truncatum, C. plurivorum, C. musicola, and C. sojae: Four Species Pathogenic to Soybean (Glycine max).</title>
        <authorList>
            <person name="Rogerio F."/>
            <person name="Boufleur T.R."/>
            <person name="Ciampi-Guillardi M."/>
            <person name="Sukno S.A."/>
            <person name="Thon M.R."/>
            <person name="Massola Junior N.S."/>
            <person name="Baroncelli R."/>
        </authorList>
    </citation>
    <scope>NUCLEOTIDE SEQUENCE</scope>
    <source>
        <strain evidence="1">LFN0074</strain>
    </source>
</reference>
<dbReference type="OrthoDB" id="3759773at2759"/>
<organism evidence="1 2">
    <name type="scientific">Colletotrichum musicola</name>
    <dbReference type="NCBI Taxonomy" id="2175873"/>
    <lineage>
        <taxon>Eukaryota</taxon>
        <taxon>Fungi</taxon>
        <taxon>Dikarya</taxon>
        <taxon>Ascomycota</taxon>
        <taxon>Pezizomycotina</taxon>
        <taxon>Sordariomycetes</taxon>
        <taxon>Hypocreomycetidae</taxon>
        <taxon>Glomerellales</taxon>
        <taxon>Glomerellaceae</taxon>
        <taxon>Colletotrichum</taxon>
        <taxon>Colletotrichum orchidearum species complex</taxon>
    </lineage>
</organism>
<dbReference type="EMBL" id="WIGM01001960">
    <property type="protein sequence ID" value="KAF6785960.1"/>
    <property type="molecule type" value="Genomic_DNA"/>
</dbReference>
<evidence type="ECO:0000313" key="1">
    <source>
        <dbReference type="EMBL" id="KAF6785960.1"/>
    </source>
</evidence>
<name>A0A8H6IMZ5_9PEZI</name>
<proteinExistence type="predicted"/>
<sequence length="514" mass="59037">MRTNLSAAPLETLHNELALVHELISKTIHYRSEPGPIPDTIHPQAYKKTDVYQDGHWEHYKKLLSFRKQIWDIVNKLPYASNEQLGLDKLSHEIYPEIFSHIVDHYPVGCNDVFLHGQSDAVTIAKALRLTNRRLHDLATLYLMSRVDVEITKASIERLENIARHPVIGPFIRQIRFRLPFGVDLGDKRSSTPDIKKRTLANDDILRLISAPLPWGADKKYLKRPRTADNTRVMNNILVALGSEGVRIRDLFIDVFEPWRFENLRSYPAAEKAIGRLTETLEGFRFQVRSHENDWPQREVSDLADLRSFTDSLLRSRKLRAISLNLKGLCPWNLKPPESPSWHINMLLTPREWPELRQLTLNHVLIHSSKLDLFLGQRKEEMSLALVKCSVSFGTWREALDVMRDAVPGGLKVVAIRDCAGAEYDHFRKHTGSETHYQGLLFGSATCHSAYGTWNSGPKFTDGMSLCYITHRTETHQCDPAHPLWKHTDAAENPFRVAKLSEEVRNSFDFEPQL</sequence>
<keyword evidence="2" id="KW-1185">Reference proteome</keyword>
<protein>
    <submittedName>
        <fullName evidence="1">Uncharacterized protein</fullName>
    </submittedName>
</protein>